<keyword evidence="6" id="KW-0560">Oxidoreductase</keyword>
<keyword evidence="5" id="KW-0521">NADP</keyword>
<dbReference type="GO" id="GO:0050661">
    <property type="term" value="F:NADP binding"/>
    <property type="evidence" value="ECO:0007669"/>
    <property type="project" value="InterPro"/>
</dbReference>
<name>Q13I37_PARXL</name>
<gene>
    <name evidence="8" type="ORF">Bxe_C0337</name>
</gene>
<keyword evidence="3" id="KW-0285">Flavoprotein</keyword>
<reference evidence="8 9" key="1">
    <citation type="journal article" date="2006" name="Proc. Natl. Acad. Sci. U.S.A.">
        <title>Burkholderia xenovorans LB400 harbors a multi-replicon, 9.73-Mbp genome shaped for versatility.</title>
        <authorList>
            <person name="Chain P.S."/>
            <person name="Denef V.J."/>
            <person name="Konstantinidis K.T."/>
            <person name="Vergez L.M."/>
            <person name="Agullo L."/>
            <person name="Reyes V.L."/>
            <person name="Hauser L."/>
            <person name="Cordova M."/>
            <person name="Gomez L."/>
            <person name="Gonzalez M."/>
            <person name="Land M."/>
            <person name="Lao V."/>
            <person name="Larimer F."/>
            <person name="LiPuma J.J."/>
            <person name="Mahenthiralingam E."/>
            <person name="Malfatti S.A."/>
            <person name="Marx C.J."/>
            <person name="Parnell J.J."/>
            <person name="Ramette A."/>
            <person name="Richardson P."/>
            <person name="Seeger M."/>
            <person name="Smith D."/>
            <person name="Spilker T."/>
            <person name="Sul W.J."/>
            <person name="Tsoi T.V."/>
            <person name="Ulrich L.E."/>
            <person name="Zhulin I.B."/>
            <person name="Tiedje J.M."/>
        </authorList>
    </citation>
    <scope>NUCLEOTIDE SEQUENCE [LARGE SCALE GENOMIC DNA]</scope>
    <source>
        <strain evidence="8 9">LB400</strain>
    </source>
</reference>
<keyword evidence="4" id="KW-0274">FAD</keyword>
<accession>Q13I37</accession>
<dbReference type="GO" id="GO:0004499">
    <property type="term" value="F:N,N-dimethylaniline monooxygenase activity"/>
    <property type="evidence" value="ECO:0007669"/>
    <property type="project" value="InterPro"/>
</dbReference>
<evidence type="ECO:0000256" key="4">
    <source>
        <dbReference type="ARBA" id="ARBA00022827"/>
    </source>
</evidence>
<comment type="similarity">
    <text evidence="2">Belongs to the FAD-binding monooxygenase family.</text>
</comment>
<dbReference type="PANTHER" id="PTHR43098">
    <property type="entry name" value="L-ORNITHINE N(5)-MONOOXYGENASE-RELATED"/>
    <property type="match status" value="1"/>
</dbReference>
<dbReference type="PANTHER" id="PTHR43098:SF3">
    <property type="entry name" value="L-ORNITHINE N(5)-MONOOXYGENASE-RELATED"/>
    <property type="match status" value="1"/>
</dbReference>
<dbReference type="EMBL" id="CP000272">
    <property type="protein sequence ID" value="ABE36252.1"/>
    <property type="molecule type" value="Genomic_DNA"/>
</dbReference>
<proteinExistence type="inferred from homology"/>
<dbReference type="KEGG" id="bxe:Bxe_C0337"/>
<dbReference type="SUPFAM" id="SSF51905">
    <property type="entry name" value="FAD/NAD(P)-binding domain"/>
    <property type="match status" value="2"/>
</dbReference>
<evidence type="ECO:0000256" key="1">
    <source>
        <dbReference type="ARBA" id="ARBA00001974"/>
    </source>
</evidence>
<evidence type="ECO:0000256" key="5">
    <source>
        <dbReference type="ARBA" id="ARBA00022857"/>
    </source>
</evidence>
<evidence type="ECO:0000256" key="2">
    <source>
        <dbReference type="ARBA" id="ARBA00010139"/>
    </source>
</evidence>
<sequence>MLKKIETKTFDVVVVGAGITGIYQVYVLRNMGFTVQGYEGGEDVGGTWYWNRYPGCRLDTESYAYGYFALTGIIPEWKWSERFAGQPEMLRYVNHAADRMDVRRSYQFSTRVVRADWNDSTNMWDLELSDQGRVSCRYLISAVGPLSATRMPNIAGIERFEGESFHTSRWPRDPDDPRGARKIDFAGKRVGVIGTGATGVQIIPIVARTAAELFVFQRSPNWCTPLGNHPISDQEMEKLQAAYEEILAFVKSTPTAFPYNRHPKKASETTAEERQALFESLYSMPGYGIWLSGYRDVLLSRTSNGYLAEFIAGKIRQRVKDPVIAGKLIPRDHPFGTKRVPMETNYYETYNRPNVHLVDVRETPITCVTPRGLQVGSKHYDLDIIIYATGFDAVTGSFDQIDIRGKDGLSLKETWQDGPLTYLGLQTRGFPNFFTLVGPHNGATFCNVGVCGALQVEWVSEMLGYMREHDLTYSEASHVAQEDWTRQVYEDFSRTLLTEADAWWIKVKVHPDGTRERRALVHVSGGPEYREICDEVAADGYAGFELH</sequence>
<dbReference type="RefSeq" id="WP_011493512.1">
    <property type="nucleotide sequence ID" value="NC_007953.1"/>
</dbReference>
<evidence type="ECO:0000256" key="3">
    <source>
        <dbReference type="ARBA" id="ARBA00022630"/>
    </source>
</evidence>
<dbReference type="GO" id="GO:0050660">
    <property type="term" value="F:flavin adenine dinucleotide binding"/>
    <property type="evidence" value="ECO:0007669"/>
    <property type="project" value="InterPro"/>
</dbReference>
<dbReference type="OrthoDB" id="9766402at2"/>
<dbReference type="eggNOG" id="COG2072">
    <property type="taxonomic scope" value="Bacteria"/>
</dbReference>
<protein>
    <submittedName>
        <fullName evidence="8">Cyclohexanone monooxygenase</fullName>
    </submittedName>
</protein>
<dbReference type="Pfam" id="PF00743">
    <property type="entry name" value="FMO-like"/>
    <property type="match status" value="1"/>
</dbReference>
<evidence type="ECO:0000313" key="8">
    <source>
        <dbReference type="EMBL" id="ABE36252.1"/>
    </source>
</evidence>
<dbReference type="Proteomes" id="UP000001817">
    <property type="component" value="Chromosome 3"/>
</dbReference>
<evidence type="ECO:0000313" key="9">
    <source>
        <dbReference type="Proteomes" id="UP000001817"/>
    </source>
</evidence>
<dbReference type="InterPro" id="IPR020946">
    <property type="entry name" value="Flavin_mOase-like"/>
</dbReference>
<keyword evidence="7 8" id="KW-0503">Monooxygenase</keyword>
<dbReference type="KEGG" id="bxb:DR64_8098"/>
<dbReference type="PATRIC" id="fig|266265.5.peg.8111"/>
<organism evidence="8 9">
    <name type="scientific">Paraburkholderia xenovorans (strain LB400)</name>
    <dbReference type="NCBI Taxonomy" id="266265"/>
    <lineage>
        <taxon>Bacteria</taxon>
        <taxon>Pseudomonadati</taxon>
        <taxon>Pseudomonadota</taxon>
        <taxon>Betaproteobacteria</taxon>
        <taxon>Burkholderiales</taxon>
        <taxon>Burkholderiaceae</taxon>
        <taxon>Paraburkholderia</taxon>
    </lineage>
</organism>
<comment type="cofactor">
    <cofactor evidence="1">
        <name>FAD</name>
        <dbReference type="ChEBI" id="CHEBI:57692"/>
    </cofactor>
</comment>
<evidence type="ECO:0000256" key="6">
    <source>
        <dbReference type="ARBA" id="ARBA00023002"/>
    </source>
</evidence>
<dbReference type="Gene3D" id="3.50.50.60">
    <property type="entry name" value="FAD/NAD(P)-binding domain"/>
    <property type="match status" value="2"/>
</dbReference>
<keyword evidence="9" id="KW-1185">Reference proteome</keyword>
<dbReference type="STRING" id="266265.Bxe_C0337"/>
<evidence type="ECO:0000256" key="7">
    <source>
        <dbReference type="ARBA" id="ARBA00023033"/>
    </source>
</evidence>
<dbReference type="InterPro" id="IPR050775">
    <property type="entry name" value="FAD-binding_Monooxygenases"/>
</dbReference>
<dbReference type="AlphaFoldDB" id="Q13I37"/>
<dbReference type="InterPro" id="IPR036188">
    <property type="entry name" value="FAD/NAD-bd_sf"/>
</dbReference>